<dbReference type="PANTHER" id="PTHR23155">
    <property type="entry name" value="DISEASE RESISTANCE PROTEIN RP"/>
    <property type="match status" value="1"/>
</dbReference>
<evidence type="ECO:0000259" key="9">
    <source>
        <dbReference type="Pfam" id="PF23559"/>
    </source>
</evidence>
<feature type="domain" description="Disease resistance protein winged helix" evidence="9">
    <location>
        <begin position="104"/>
        <end position="175"/>
    </location>
</feature>
<keyword evidence="4" id="KW-0433">Leucine-rich repeat</keyword>
<name>A0AAD4P6D9_PERFH</name>
<evidence type="ECO:0000256" key="3">
    <source>
        <dbReference type="ARBA" id="ARBA00022490"/>
    </source>
</evidence>
<dbReference type="PANTHER" id="PTHR23155:SF1152">
    <property type="entry name" value="AAA+ ATPASE DOMAIN-CONTAINING PROTEIN"/>
    <property type="match status" value="1"/>
</dbReference>
<keyword evidence="3" id="KW-0963">Cytoplasm</keyword>
<comment type="subcellular location">
    <subcellularLocation>
        <location evidence="1">Cytoplasm</location>
    </subcellularLocation>
</comment>
<dbReference type="SUPFAM" id="SSF52540">
    <property type="entry name" value="P-loop containing nucleoside triphosphate hydrolases"/>
    <property type="match status" value="1"/>
</dbReference>
<evidence type="ECO:0000256" key="2">
    <source>
        <dbReference type="ARBA" id="ARBA00008894"/>
    </source>
</evidence>
<dbReference type="GO" id="GO:0005524">
    <property type="term" value="F:ATP binding"/>
    <property type="evidence" value="ECO:0007669"/>
    <property type="project" value="UniProtKB-KW"/>
</dbReference>
<comment type="caution">
    <text evidence="10">The sequence shown here is derived from an EMBL/GenBank/DDBJ whole genome shotgun (WGS) entry which is preliminary data.</text>
</comment>
<dbReference type="Gene3D" id="1.10.8.430">
    <property type="entry name" value="Helical domain of apoptotic protease-activating factors"/>
    <property type="match status" value="1"/>
</dbReference>
<dbReference type="Gene3D" id="1.10.10.10">
    <property type="entry name" value="Winged helix-like DNA-binding domain superfamily/Winged helix DNA-binding domain"/>
    <property type="match status" value="1"/>
</dbReference>
<keyword evidence="8" id="KW-0067">ATP-binding</keyword>
<dbReference type="FunFam" id="1.10.10.10:FF:000322">
    <property type="entry name" value="Probable disease resistance protein At1g63360"/>
    <property type="match status" value="1"/>
</dbReference>
<dbReference type="InterPro" id="IPR027417">
    <property type="entry name" value="P-loop_NTPase"/>
</dbReference>
<keyword evidence="5" id="KW-0677">Repeat</keyword>
<evidence type="ECO:0000256" key="5">
    <source>
        <dbReference type="ARBA" id="ARBA00022737"/>
    </source>
</evidence>
<dbReference type="Pfam" id="PF23559">
    <property type="entry name" value="WHD_DRP"/>
    <property type="match status" value="1"/>
</dbReference>
<evidence type="ECO:0000313" key="11">
    <source>
        <dbReference type="Proteomes" id="UP001190926"/>
    </source>
</evidence>
<evidence type="ECO:0000256" key="1">
    <source>
        <dbReference type="ARBA" id="ARBA00004496"/>
    </source>
</evidence>
<evidence type="ECO:0000256" key="6">
    <source>
        <dbReference type="ARBA" id="ARBA00022741"/>
    </source>
</evidence>
<dbReference type="EMBL" id="SDAM02000134">
    <property type="protein sequence ID" value="KAH6827921.1"/>
    <property type="molecule type" value="Genomic_DNA"/>
</dbReference>
<protein>
    <recommendedName>
        <fullName evidence="9">Disease resistance protein winged helix domain-containing protein</fullName>
    </recommendedName>
</protein>
<comment type="similarity">
    <text evidence="2">Belongs to the disease resistance NB-LRR family.</text>
</comment>
<gene>
    <name evidence="10" type="ORF">C2S53_014883</name>
</gene>
<sequence>MNLLDEDASWELLCENVFGRQESCHLELEEIGKKIVRKCKGLPLSIVVVGGLIAKFRRTPEFWEHTLENRNSIVNSEERCSQILQMSYNNLPVHLKSCFVDMGVFKEDSSIGVPKLIKLWLGEGFLKAIDGKSLKEAAEEYLGELIERNFVIVEKFNYNGKPKSCKVYDLLRDLCIREAQKTRSSSPSLQI</sequence>
<dbReference type="InterPro" id="IPR044974">
    <property type="entry name" value="Disease_R_plants"/>
</dbReference>
<dbReference type="Proteomes" id="UP001190926">
    <property type="component" value="Unassembled WGS sequence"/>
</dbReference>
<dbReference type="GO" id="GO:0043531">
    <property type="term" value="F:ADP binding"/>
    <property type="evidence" value="ECO:0007669"/>
    <property type="project" value="InterPro"/>
</dbReference>
<dbReference type="InterPro" id="IPR058922">
    <property type="entry name" value="WHD_DRP"/>
</dbReference>
<organism evidence="10 11">
    <name type="scientific">Perilla frutescens var. hirtella</name>
    <name type="common">Perilla citriodora</name>
    <name type="synonym">Perilla setoyensis</name>
    <dbReference type="NCBI Taxonomy" id="608512"/>
    <lineage>
        <taxon>Eukaryota</taxon>
        <taxon>Viridiplantae</taxon>
        <taxon>Streptophyta</taxon>
        <taxon>Embryophyta</taxon>
        <taxon>Tracheophyta</taxon>
        <taxon>Spermatophyta</taxon>
        <taxon>Magnoliopsida</taxon>
        <taxon>eudicotyledons</taxon>
        <taxon>Gunneridae</taxon>
        <taxon>Pentapetalae</taxon>
        <taxon>asterids</taxon>
        <taxon>lamiids</taxon>
        <taxon>Lamiales</taxon>
        <taxon>Lamiaceae</taxon>
        <taxon>Nepetoideae</taxon>
        <taxon>Elsholtzieae</taxon>
        <taxon>Perilla</taxon>
    </lineage>
</organism>
<keyword evidence="6" id="KW-0547">Nucleotide-binding</keyword>
<dbReference type="FunFam" id="1.10.8.430:FF:000003">
    <property type="entry name" value="Probable disease resistance protein At5g66910"/>
    <property type="match status" value="1"/>
</dbReference>
<evidence type="ECO:0000256" key="7">
    <source>
        <dbReference type="ARBA" id="ARBA00022821"/>
    </source>
</evidence>
<dbReference type="GO" id="GO:0005737">
    <property type="term" value="C:cytoplasm"/>
    <property type="evidence" value="ECO:0007669"/>
    <property type="project" value="UniProtKB-SubCell"/>
</dbReference>
<keyword evidence="11" id="KW-1185">Reference proteome</keyword>
<dbReference type="InterPro" id="IPR042197">
    <property type="entry name" value="Apaf_helical"/>
</dbReference>
<dbReference type="AlphaFoldDB" id="A0AAD4P6D9"/>
<dbReference type="GO" id="GO:0098542">
    <property type="term" value="P:defense response to other organism"/>
    <property type="evidence" value="ECO:0007669"/>
    <property type="project" value="TreeGrafter"/>
</dbReference>
<reference evidence="10 11" key="1">
    <citation type="journal article" date="2021" name="Nat. Commun.">
        <title>Incipient diploidization of the medicinal plant Perilla within 10,000 years.</title>
        <authorList>
            <person name="Zhang Y."/>
            <person name="Shen Q."/>
            <person name="Leng L."/>
            <person name="Zhang D."/>
            <person name="Chen S."/>
            <person name="Shi Y."/>
            <person name="Ning Z."/>
            <person name="Chen S."/>
        </authorList>
    </citation>
    <scope>NUCLEOTIDE SEQUENCE [LARGE SCALE GENOMIC DNA]</scope>
    <source>
        <strain evidence="11">cv. PC099</strain>
    </source>
</reference>
<evidence type="ECO:0000256" key="4">
    <source>
        <dbReference type="ARBA" id="ARBA00022614"/>
    </source>
</evidence>
<keyword evidence="7" id="KW-0611">Plant defense</keyword>
<proteinExistence type="inferred from homology"/>
<dbReference type="InterPro" id="IPR036388">
    <property type="entry name" value="WH-like_DNA-bd_sf"/>
</dbReference>
<evidence type="ECO:0000256" key="8">
    <source>
        <dbReference type="ARBA" id="ARBA00022840"/>
    </source>
</evidence>
<evidence type="ECO:0000313" key="10">
    <source>
        <dbReference type="EMBL" id="KAH6827921.1"/>
    </source>
</evidence>
<accession>A0AAD4P6D9</accession>